<dbReference type="AlphaFoldDB" id="A0A1G7BSR3"/>
<evidence type="ECO:0000313" key="1">
    <source>
        <dbReference type="EMBL" id="SDE30027.1"/>
    </source>
</evidence>
<evidence type="ECO:0000313" key="2">
    <source>
        <dbReference type="Proteomes" id="UP000198748"/>
    </source>
</evidence>
<name>A0A1G7BSR3_9BACT</name>
<keyword evidence="2" id="KW-1185">Reference proteome</keyword>
<dbReference type="STRING" id="659014.SAMN04487996_104297"/>
<sequence>MTFIFNPLHAYFGDKEVITQRMDTIRGYLTVKGRDALESYVQPQQWNIRAGILFRSPDVFNNRLQFAWMTLIPVSNLSLRGFKSVRSPNMQVSLRFLVK</sequence>
<accession>A0A1G7BSR3</accession>
<reference evidence="2" key="1">
    <citation type="submission" date="2016-10" db="EMBL/GenBank/DDBJ databases">
        <authorList>
            <person name="Varghese N."/>
            <person name="Submissions S."/>
        </authorList>
    </citation>
    <scope>NUCLEOTIDE SEQUENCE [LARGE SCALE GENOMIC DNA]</scope>
    <source>
        <strain evidence="2">DSM 25329</strain>
    </source>
</reference>
<dbReference type="Proteomes" id="UP000198748">
    <property type="component" value="Unassembled WGS sequence"/>
</dbReference>
<dbReference type="RefSeq" id="WP_143016809.1">
    <property type="nucleotide sequence ID" value="NZ_FNAN01000004.1"/>
</dbReference>
<dbReference type="EMBL" id="FNAN01000004">
    <property type="protein sequence ID" value="SDE30027.1"/>
    <property type="molecule type" value="Genomic_DNA"/>
</dbReference>
<protein>
    <submittedName>
        <fullName evidence="1">Uncharacterized protein</fullName>
    </submittedName>
</protein>
<proteinExistence type="predicted"/>
<dbReference type="OrthoDB" id="937741at2"/>
<organism evidence="1 2">
    <name type="scientific">Dyadobacter soli</name>
    <dbReference type="NCBI Taxonomy" id="659014"/>
    <lineage>
        <taxon>Bacteria</taxon>
        <taxon>Pseudomonadati</taxon>
        <taxon>Bacteroidota</taxon>
        <taxon>Cytophagia</taxon>
        <taxon>Cytophagales</taxon>
        <taxon>Spirosomataceae</taxon>
        <taxon>Dyadobacter</taxon>
    </lineage>
</organism>
<gene>
    <name evidence="1" type="ORF">SAMN04487996_104297</name>
</gene>